<evidence type="ECO:0000256" key="1">
    <source>
        <dbReference type="ARBA" id="ARBA00003234"/>
    </source>
</evidence>
<evidence type="ECO:0000259" key="13">
    <source>
        <dbReference type="PROSITE" id="PS51918"/>
    </source>
</evidence>
<feature type="domain" description="Radical SAM core" evidence="13">
    <location>
        <begin position="171"/>
        <end position="445"/>
    </location>
</feature>
<evidence type="ECO:0000256" key="5">
    <source>
        <dbReference type="ARBA" id="ARBA00022691"/>
    </source>
</evidence>
<dbReference type="InterPro" id="IPR023404">
    <property type="entry name" value="rSAM_horseshoe"/>
</dbReference>
<keyword evidence="6 10" id="KW-0479">Metal-binding</keyword>
<dbReference type="GO" id="GO:0005829">
    <property type="term" value="C:cytosol"/>
    <property type="evidence" value="ECO:0007669"/>
    <property type="project" value="TreeGrafter"/>
</dbReference>
<keyword evidence="10" id="KW-0819">tRNA processing</keyword>
<dbReference type="InterPro" id="IPR002792">
    <property type="entry name" value="TRAM_dom"/>
</dbReference>
<dbReference type="PROSITE" id="PS51918">
    <property type="entry name" value="RADICAL_SAM"/>
    <property type="match status" value="1"/>
</dbReference>
<keyword evidence="7 10" id="KW-0408">Iron</keyword>
<dbReference type="AlphaFoldDB" id="A0A5C0VMM8"/>
<dbReference type="PROSITE" id="PS51449">
    <property type="entry name" value="MTTASE_N"/>
    <property type="match status" value="1"/>
</dbReference>
<keyword evidence="8 10" id="KW-0411">Iron-sulfur</keyword>
<feature type="binding site" evidence="10">
    <location>
        <position position="76"/>
    </location>
    <ligand>
        <name>[4Fe-4S] cluster</name>
        <dbReference type="ChEBI" id="CHEBI:49883"/>
        <label>1</label>
    </ligand>
</feature>
<evidence type="ECO:0000259" key="12">
    <source>
        <dbReference type="PROSITE" id="PS51449"/>
    </source>
</evidence>
<feature type="domain" description="MTTase N-terminal" evidence="12">
    <location>
        <begin position="31"/>
        <end position="147"/>
    </location>
</feature>
<protein>
    <recommendedName>
        <fullName evidence="9 10">tRNA-2-methylthio-N(6)-dimethylallyladenosine synthase</fullName>
        <ecNumber evidence="9 10">2.8.4.3</ecNumber>
    </recommendedName>
    <alternativeName>
        <fullName evidence="10">(Dimethylallyl)adenosine tRNA methylthiotransferase MiaB</fullName>
    </alternativeName>
    <alternativeName>
        <fullName evidence="10">tRNA-i(6)A37 methylthiotransferase</fullName>
    </alternativeName>
</protein>
<dbReference type="InterPro" id="IPR020612">
    <property type="entry name" value="Methylthiotransferase_CS"/>
</dbReference>
<feature type="binding site" evidence="10">
    <location>
        <position position="40"/>
    </location>
    <ligand>
        <name>[4Fe-4S] cluster</name>
        <dbReference type="ChEBI" id="CHEBI:49883"/>
        <label>1</label>
    </ligand>
</feature>
<evidence type="ECO:0000256" key="2">
    <source>
        <dbReference type="ARBA" id="ARBA00022485"/>
    </source>
</evidence>
<dbReference type="SFLD" id="SFLDF00413">
    <property type="entry name" value="CDK5RAP1"/>
    <property type="match status" value="1"/>
</dbReference>
<evidence type="ECO:0000256" key="10">
    <source>
        <dbReference type="HAMAP-Rule" id="MF_01864"/>
    </source>
</evidence>
<dbReference type="RefSeq" id="WP_149075556.1">
    <property type="nucleotide sequence ID" value="NZ_CP043329.1"/>
</dbReference>
<dbReference type="FunFam" id="3.40.50.12160:FF:000003">
    <property type="entry name" value="CDK5 regulatory subunit-associated protein 1"/>
    <property type="match status" value="1"/>
</dbReference>
<dbReference type="Pfam" id="PF04055">
    <property type="entry name" value="Radical_SAM"/>
    <property type="match status" value="1"/>
</dbReference>
<comment type="function">
    <text evidence="1 10">Catalyzes the methylthiolation of N6-(dimethylallyl)adenosine (i(6)A), leading to the formation of 2-methylthio-N6-(dimethylallyl)adenosine (ms(2)i(6)A) at position 37 in tRNAs that read codons beginning with uridine.</text>
</comment>
<comment type="similarity">
    <text evidence="10">Belongs to the methylthiotransferase family. MiaB subfamily.</text>
</comment>
<keyword evidence="5 10" id="KW-0949">S-adenosyl-L-methionine</keyword>
<keyword evidence="4 10" id="KW-0808">Transferase</keyword>
<evidence type="ECO:0000256" key="7">
    <source>
        <dbReference type="ARBA" id="ARBA00023004"/>
    </source>
</evidence>
<evidence type="ECO:0000259" key="11">
    <source>
        <dbReference type="PROSITE" id="PS50926"/>
    </source>
</evidence>
<feature type="domain" description="TRAM" evidence="11">
    <location>
        <begin position="447"/>
        <end position="511"/>
    </location>
</feature>
<dbReference type="KEGG" id="pej:FYC62_15240"/>
<evidence type="ECO:0000256" key="3">
    <source>
        <dbReference type="ARBA" id="ARBA00022490"/>
    </source>
</evidence>
<feature type="binding site" evidence="10">
    <location>
        <position position="192"/>
    </location>
    <ligand>
        <name>[4Fe-4S] cluster</name>
        <dbReference type="ChEBI" id="CHEBI:49883"/>
        <label>2</label>
        <note>4Fe-4S-S-AdoMet</note>
    </ligand>
</feature>
<dbReference type="GO" id="GO:0046872">
    <property type="term" value="F:metal ion binding"/>
    <property type="evidence" value="ECO:0007669"/>
    <property type="project" value="UniProtKB-KW"/>
</dbReference>
<evidence type="ECO:0000256" key="8">
    <source>
        <dbReference type="ARBA" id="ARBA00023014"/>
    </source>
</evidence>
<reference evidence="14 15" key="1">
    <citation type="submission" date="2019-08" db="EMBL/GenBank/DDBJ databases">
        <title>Pedobacter sp. nov., isolated from Han river, South Korea.</title>
        <authorList>
            <person name="Lee D.-H."/>
            <person name="Kim Y.-S."/>
            <person name="Hwang E.-M."/>
            <person name="Le Tran T.C."/>
            <person name="Cha C.-J."/>
        </authorList>
    </citation>
    <scope>NUCLEOTIDE SEQUENCE [LARGE SCALE GENOMIC DNA]</scope>
    <source>
        <strain evidence="14 15">CJ43</strain>
    </source>
</reference>
<accession>A0A5C0VMM8</accession>
<dbReference type="PROSITE" id="PS50926">
    <property type="entry name" value="TRAM"/>
    <property type="match status" value="1"/>
</dbReference>
<proteinExistence type="inferred from homology"/>
<comment type="subcellular location">
    <subcellularLocation>
        <location evidence="10">Cytoplasm</location>
    </subcellularLocation>
</comment>
<feature type="binding site" evidence="10">
    <location>
        <position position="189"/>
    </location>
    <ligand>
        <name>[4Fe-4S] cluster</name>
        <dbReference type="ChEBI" id="CHEBI:49883"/>
        <label>2</label>
        <note>4Fe-4S-S-AdoMet</note>
    </ligand>
</feature>
<dbReference type="SMART" id="SM00729">
    <property type="entry name" value="Elp3"/>
    <property type="match status" value="1"/>
</dbReference>
<dbReference type="Gene3D" id="3.40.50.12160">
    <property type="entry name" value="Methylthiotransferase, N-terminal domain"/>
    <property type="match status" value="1"/>
</dbReference>
<dbReference type="SFLD" id="SFLDG01061">
    <property type="entry name" value="methylthiotransferase"/>
    <property type="match status" value="1"/>
</dbReference>
<keyword evidence="3 10" id="KW-0963">Cytoplasm</keyword>
<dbReference type="PANTHER" id="PTHR43020:SF2">
    <property type="entry name" value="MITOCHONDRIAL TRNA METHYLTHIOTRANSFERASE CDK5RAP1"/>
    <property type="match status" value="1"/>
</dbReference>
<dbReference type="SUPFAM" id="SSF102114">
    <property type="entry name" value="Radical SAM enzymes"/>
    <property type="match status" value="1"/>
</dbReference>
<dbReference type="InterPro" id="IPR058240">
    <property type="entry name" value="rSAM_sf"/>
</dbReference>
<comment type="catalytic activity">
    <reaction evidence="10">
        <text>N(6)-dimethylallyladenosine(37) in tRNA + (sulfur carrier)-SH + AH2 + 2 S-adenosyl-L-methionine = 2-methylsulfanyl-N(6)-dimethylallyladenosine(37) in tRNA + (sulfur carrier)-H + 5'-deoxyadenosine + L-methionine + A + S-adenosyl-L-homocysteine + 2 H(+)</text>
        <dbReference type="Rhea" id="RHEA:37067"/>
        <dbReference type="Rhea" id="RHEA-COMP:10375"/>
        <dbReference type="Rhea" id="RHEA-COMP:10376"/>
        <dbReference type="Rhea" id="RHEA-COMP:14737"/>
        <dbReference type="Rhea" id="RHEA-COMP:14739"/>
        <dbReference type="ChEBI" id="CHEBI:13193"/>
        <dbReference type="ChEBI" id="CHEBI:15378"/>
        <dbReference type="ChEBI" id="CHEBI:17319"/>
        <dbReference type="ChEBI" id="CHEBI:17499"/>
        <dbReference type="ChEBI" id="CHEBI:29917"/>
        <dbReference type="ChEBI" id="CHEBI:57844"/>
        <dbReference type="ChEBI" id="CHEBI:57856"/>
        <dbReference type="ChEBI" id="CHEBI:59789"/>
        <dbReference type="ChEBI" id="CHEBI:64428"/>
        <dbReference type="ChEBI" id="CHEBI:74415"/>
        <dbReference type="ChEBI" id="CHEBI:74417"/>
        <dbReference type="EC" id="2.8.4.3"/>
    </reaction>
</comment>
<evidence type="ECO:0000256" key="6">
    <source>
        <dbReference type="ARBA" id="ARBA00022723"/>
    </source>
</evidence>
<dbReference type="GO" id="GO:0051539">
    <property type="term" value="F:4 iron, 4 sulfur cluster binding"/>
    <property type="evidence" value="ECO:0007669"/>
    <property type="project" value="UniProtKB-UniRule"/>
</dbReference>
<dbReference type="InterPro" id="IPR013848">
    <property type="entry name" value="Methylthiotransferase_N"/>
</dbReference>
<organism evidence="14 15">
    <name type="scientific">Pedobacter aquae</name>
    <dbReference type="NCBI Taxonomy" id="2605747"/>
    <lineage>
        <taxon>Bacteria</taxon>
        <taxon>Pseudomonadati</taxon>
        <taxon>Bacteroidota</taxon>
        <taxon>Sphingobacteriia</taxon>
        <taxon>Sphingobacteriales</taxon>
        <taxon>Sphingobacteriaceae</taxon>
        <taxon>Pedobacter</taxon>
    </lineage>
</organism>
<dbReference type="InterPro" id="IPR006463">
    <property type="entry name" value="MiaB_methiolase"/>
</dbReference>
<dbReference type="PROSITE" id="PS01278">
    <property type="entry name" value="MTTASE_RADICAL"/>
    <property type="match status" value="1"/>
</dbReference>
<dbReference type="GO" id="GO:0035597">
    <property type="term" value="F:tRNA-2-methylthio-N(6)-dimethylallyladenosine(37) synthase activity"/>
    <property type="evidence" value="ECO:0007669"/>
    <property type="project" value="UniProtKB-EC"/>
</dbReference>
<feature type="binding site" evidence="10">
    <location>
        <position position="185"/>
    </location>
    <ligand>
        <name>[4Fe-4S] cluster</name>
        <dbReference type="ChEBI" id="CHEBI:49883"/>
        <label>2</label>
        <note>4Fe-4S-S-AdoMet</note>
    </ligand>
</feature>
<keyword evidence="2 10" id="KW-0004">4Fe-4S</keyword>
<comment type="cofactor">
    <cofactor evidence="10">
        <name>[4Fe-4S] cluster</name>
        <dbReference type="ChEBI" id="CHEBI:49883"/>
    </cofactor>
    <text evidence="10">Binds 2 [4Fe-4S] clusters. One cluster is coordinated with 3 cysteines and an exchangeable S-adenosyl-L-methionine.</text>
</comment>
<name>A0A5C0VMM8_9SPHI</name>
<comment type="subunit">
    <text evidence="10">Monomer.</text>
</comment>
<dbReference type="SFLD" id="SFLDG01082">
    <property type="entry name" value="B12-binding_domain_containing"/>
    <property type="match status" value="1"/>
</dbReference>
<dbReference type="InterPro" id="IPR006638">
    <property type="entry name" value="Elp3/MiaA/NifB-like_rSAM"/>
</dbReference>
<gene>
    <name evidence="10 14" type="primary">miaB</name>
    <name evidence="14" type="ORF">FYC62_15240</name>
</gene>
<feature type="binding site" evidence="10">
    <location>
        <position position="110"/>
    </location>
    <ligand>
        <name>[4Fe-4S] cluster</name>
        <dbReference type="ChEBI" id="CHEBI:49883"/>
        <label>1</label>
    </ligand>
</feature>
<keyword evidence="15" id="KW-1185">Reference proteome</keyword>
<dbReference type="InterPro" id="IPR007197">
    <property type="entry name" value="rSAM"/>
</dbReference>
<dbReference type="InterPro" id="IPR005839">
    <property type="entry name" value="Methylthiotransferase"/>
</dbReference>
<dbReference type="Pfam" id="PF01938">
    <property type="entry name" value="TRAM"/>
    <property type="match status" value="1"/>
</dbReference>
<dbReference type="SFLD" id="SFLDF00273">
    <property type="entry name" value="(dimethylallyl)adenosine_tRNA"/>
    <property type="match status" value="1"/>
</dbReference>
<sequence>MLELNIPSKEHDEARQGEALVIEATKNNNGRKLYIESYGCAMNFSDSEIVASILADDGFVTTADFTEADIVFINTCSIRENAEVRVRNRLKQFSASKAKNPGMIVGVLGCMAERLKAKFLEEEKLVDVVVGPDAYRDLPNLINKVDDGNKAVNVLLSREETYADINPVRLNSNGISAFISIMRGCDNMCSFCVVPFTRGRERSRDAHSVVKEAQDLYAAGYREVTLLGQNVDSYKWKKPHPQSLSEGEVSAGDSLEALDNKVIIQEEPLDRSSLSFGEGGGEVVNFAQLLEMVALVSPDLRVRFSTSHPKDITDEVLHTIAKYDNICNYIHLPVQSGNSRVLEIMNRTYDRQWYMERVEAIRRIIPECSISTDIITGFCSETEEEHQDTLSMMDFVKYEFAYMFSYSERPGTPAAKKFKDDIPEEVKQRRLEEVIAKQQINSHYRAQRRIGKVEKVLIEGFSKKSKNDYCGRSDQNFMVIFPVGDAYKPGDYVNVLVEKTTTATLIGKVVE</sequence>
<dbReference type="EMBL" id="CP043329">
    <property type="protein sequence ID" value="QEK52871.1"/>
    <property type="molecule type" value="Genomic_DNA"/>
</dbReference>
<evidence type="ECO:0000313" key="14">
    <source>
        <dbReference type="EMBL" id="QEK52871.1"/>
    </source>
</evidence>
<evidence type="ECO:0000256" key="4">
    <source>
        <dbReference type="ARBA" id="ARBA00022679"/>
    </source>
</evidence>
<dbReference type="Gene3D" id="3.80.30.20">
    <property type="entry name" value="tm_1862 like domain"/>
    <property type="match status" value="1"/>
</dbReference>
<dbReference type="SFLD" id="SFLDS00029">
    <property type="entry name" value="Radical_SAM"/>
    <property type="match status" value="1"/>
</dbReference>
<dbReference type="PANTHER" id="PTHR43020">
    <property type="entry name" value="CDK5 REGULATORY SUBUNIT-ASSOCIATED PROTEIN 1"/>
    <property type="match status" value="1"/>
</dbReference>
<evidence type="ECO:0000313" key="15">
    <source>
        <dbReference type="Proteomes" id="UP000323653"/>
    </source>
</evidence>
<dbReference type="InterPro" id="IPR038135">
    <property type="entry name" value="Methylthiotransferase_N_sf"/>
</dbReference>
<dbReference type="Pfam" id="PF00919">
    <property type="entry name" value="UPF0004"/>
    <property type="match status" value="1"/>
</dbReference>
<dbReference type="Proteomes" id="UP000323653">
    <property type="component" value="Chromosome"/>
</dbReference>
<evidence type="ECO:0000256" key="9">
    <source>
        <dbReference type="ARBA" id="ARBA00033765"/>
    </source>
</evidence>
<dbReference type="EC" id="2.8.4.3" evidence="9 10"/>
<dbReference type="HAMAP" id="MF_01864">
    <property type="entry name" value="tRNA_metthiotr_MiaB"/>
    <property type="match status" value="1"/>
</dbReference>